<dbReference type="InterPro" id="IPR001841">
    <property type="entry name" value="Znf_RING"/>
</dbReference>
<evidence type="ECO:0000259" key="7">
    <source>
        <dbReference type="PROSITE" id="PS51266"/>
    </source>
</evidence>
<evidence type="ECO:0000259" key="8">
    <source>
        <dbReference type="PROSITE" id="PS51270"/>
    </source>
</evidence>
<proteinExistence type="predicted"/>
<dbReference type="Pfam" id="PF14599">
    <property type="entry name" value="zinc_ribbon_6"/>
    <property type="match status" value="1"/>
</dbReference>
<evidence type="ECO:0000256" key="3">
    <source>
        <dbReference type="ARBA" id="ARBA00022833"/>
    </source>
</evidence>
<dbReference type="InterPro" id="IPR037275">
    <property type="entry name" value="Znf_CTCHY_sf"/>
</dbReference>
<dbReference type="SUPFAM" id="SSF57850">
    <property type="entry name" value="RING/U-box"/>
    <property type="match status" value="1"/>
</dbReference>
<keyword evidence="2 4" id="KW-0863">Zinc-finger</keyword>
<evidence type="ECO:0000256" key="4">
    <source>
        <dbReference type="PROSITE-ProRule" id="PRU00601"/>
    </source>
</evidence>
<dbReference type="PROSITE" id="PS50089">
    <property type="entry name" value="ZF_RING_2"/>
    <property type="match status" value="1"/>
</dbReference>
<dbReference type="EMBL" id="HBGY01032093">
    <property type="protein sequence ID" value="CAD9611265.1"/>
    <property type="molecule type" value="Transcribed_RNA"/>
</dbReference>
<keyword evidence="1" id="KW-0479">Metal-binding</keyword>
<feature type="compositionally biased region" description="Basic and acidic residues" evidence="5">
    <location>
        <begin position="38"/>
        <end position="51"/>
    </location>
</feature>
<dbReference type="InterPro" id="IPR008913">
    <property type="entry name" value="Znf_CHY"/>
</dbReference>
<feature type="domain" description="RING-type" evidence="6">
    <location>
        <begin position="354"/>
        <end position="397"/>
    </location>
</feature>
<dbReference type="GO" id="GO:0005634">
    <property type="term" value="C:nucleus"/>
    <property type="evidence" value="ECO:0007669"/>
    <property type="project" value="TreeGrafter"/>
</dbReference>
<evidence type="ECO:0000256" key="5">
    <source>
        <dbReference type="SAM" id="MobiDB-lite"/>
    </source>
</evidence>
<keyword evidence="3" id="KW-0862">Zinc</keyword>
<feature type="domain" description="CHY-type" evidence="7">
    <location>
        <begin position="209"/>
        <end position="283"/>
    </location>
</feature>
<dbReference type="InterPro" id="IPR039512">
    <property type="entry name" value="RCHY1_zinc-ribbon"/>
</dbReference>
<evidence type="ECO:0000313" key="9">
    <source>
        <dbReference type="EMBL" id="CAD9611265.1"/>
    </source>
</evidence>
<dbReference type="PANTHER" id="PTHR21319:SF0">
    <property type="entry name" value="AND RING FINGER DOMAIN PROTEIN, PUTATIVE (AFU_ORTHOLOGUE AFUA_1G08900)-RELATED"/>
    <property type="match status" value="1"/>
</dbReference>
<dbReference type="PROSITE" id="PS51270">
    <property type="entry name" value="ZF_CTCHY"/>
    <property type="match status" value="1"/>
</dbReference>
<accession>A0A7S2LNN7</accession>
<protein>
    <submittedName>
        <fullName evidence="9">Uncharacterized protein</fullName>
    </submittedName>
</protein>
<sequence>MIGTFFEKWLIMGGWSGSNLSPELSAIVVSPGERIEDKKPSVEEKRARELENATNASNSDMSLSLSHAIAQTGHSINDGNHPDGKITQEELEKLIRAIAANSQLTAAQKNTTIQGLRDSVWKSNRKRNLEALEGGSSSTNFVHESQTILRKPASSRAMRLTPPSFFLQRVDSDIKMVWSSDALGKGLVSDESVPLFSASELAPTYHDGATAAVLGCPHYSRACKLRHPSSGRLYTCRLCCEQERTRHIPDAPLDRFAVTEVLCMRCGALQPADDRCNNPHCESQGKTYASYTCNICNFYENSTSKSIYHCPFCNVCRTGKGLGIDYRHCMRCNSCVSLADDNHVCIPQSLQGHCPICHEILFESTAPLRRLKCGHVMHLTCFNQYMRGQSYTCPLCKKSVEDMGTYWEKLDAAIRMQPMPEAYANTQSTVYCQDCGTSGKVKYHFVGLKCGSCGSYNTRETERIVER</sequence>
<dbReference type="SMART" id="SM00184">
    <property type="entry name" value="RING"/>
    <property type="match status" value="1"/>
</dbReference>
<dbReference type="SUPFAM" id="SSF161219">
    <property type="entry name" value="CHY zinc finger-like"/>
    <property type="match status" value="1"/>
</dbReference>
<name>A0A7S2LNN7_9STRA</name>
<gene>
    <name evidence="9" type="ORF">LDAN0321_LOCUS20045</name>
</gene>
<feature type="compositionally biased region" description="Polar residues" evidence="5">
    <location>
        <begin position="52"/>
        <end position="61"/>
    </location>
</feature>
<dbReference type="GO" id="GO:0006511">
    <property type="term" value="P:ubiquitin-dependent protein catabolic process"/>
    <property type="evidence" value="ECO:0007669"/>
    <property type="project" value="TreeGrafter"/>
</dbReference>
<evidence type="ECO:0000259" key="6">
    <source>
        <dbReference type="PROSITE" id="PS50089"/>
    </source>
</evidence>
<feature type="region of interest" description="Disordered" evidence="5">
    <location>
        <begin position="38"/>
        <end position="61"/>
    </location>
</feature>
<dbReference type="GO" id="GO:0016567">
    <property type="term" value="P:protein ubiquitination"/>
    <property type="evidence" value="ECO:0007669"/>
    <property type="project" value="TreeGrafter"/>
</dbReference>
<dbReference type="InterPro" id="IPR017921">
    <property type="entry name" value="Znf_CTCHY"/>
</dbReference>
<feature type="domain" description="CTCHY-type" evidence="8">
    <location>
        <begin position="288"/>
        <end position="353"/>
    </location>
</feature>
<dbReference type="Gene3D" id="3.30.40.10">
    <property type="entry name" value="Zinc/RING finger domain, C3HC4 (zinc finger)"/>
    <property type="match status" value="1"/>
</dbReference>
<dbReference type="GO" id="GO:0061630">
    <property type="term" value="F:ubiquitin protein ligase activity"/>
    <property type="evidence" value="ECO:0007669"/>
    <property type="project" value="TreeGrafter"/>
</dbReference>
<dbReference type="Pfam" id="PF05495">
    <property type="entry name" value="zf-CHY"/>
    <property type="match status" value="1"/>
</dbReference>
<dbReference type="SUPFAM" id="SSF161245">
    <property type="entry name" value="Zinc hairpin stack"/>
    <property type="match status" value="1"/>
</dbReference>
<dbReference type="AlphaFoldDB" id="A0A7S2LNN7"/>
<dbReference type="PROSITE" id="PS51266">
    <property type="entry name" value="ZF_CHY"/>
    <property type="match status" value="1"/>
</dbReference>
<organism evidence="9">
    <name type="scientific">Leptocylindrus danicus</name>
    <dbReference type="NCBI Taxonomy" id="163516"/>
    <lineage>
        <taxon>Eukaryota</taxon>
        <taxon>Sar</taxon>
        <taxon>Stramenopiles</taxon>
        <taxon>Ochrophyta</taxon>
        <taxon>Bacillariophyta</taxon>
        <taxon>Coscinodiscophyceae</taxon>
        <taxon>Chaetocerotophycidae</taxon>
        <taxon>Leptocylindrales</taxon>
        <taxon>Leptocylindraceae</taxon>
        <taxon>Leptocylindrus</taxon>
    </lineage>
</organism>
<dbReference type="InterPro" id="IPR037274">
    <property type="entry name" value="Znf_CHY_sf"/>
</dbReference>
<evidence type="ECO:0000256" key="1">
    <source>
        <dbReference type="ARBA" id="ARBA00022723"/>
    </source>
</evidence>
<dbReference type="Pfam" id="PF13639">
    <property type="entry name" value="zf-RING_2"/>
    <property type="match status" value="1"/>
</dbReference>
<dbReference type="PANTHER" id="PTHR21319">
    <property type="entry name" value="RING FINGER AND CHY ZINC FINGER DOMAIN-CONTAINING PROTEIN 1"/>
    <property type="match status" value="1"/>
</dbReference>
<dbReference type="GO" id="GO:0008270">
    <property type="term" value="F:zinc ion binding"/>
    <property type="evidence" value="ECO:0007669"/>
    <property type="project" value="UniProtKB-KW"/>
</dbReference>
<dbReference type="Gene3D" id="2.20.28.10">
    <property type="match status" value="1"/>
</dbReference>
<dbReference type="CDD" id="cd16464">
    <property type="entry name" value="RING-H2_Pirh2-like"/>
    <property type="match status" value="1"/>
</dbReference>
<evidence type="ECO:0000256" key="2">
    <source>
        <dbReference type="ARBA" id="ARBA00022771"/>
    </source>
</evidence>
<reference evidence="9" key="1">
    <citation type="submission" date="2021-01" db="EMBL/GenBank/DDBJ databases">
        <authorList>
            <person name="Corre E."/>
            <person name="Pelletier E."/>
            <person name="Niang G."/>
            <person name="Scheremetjew M."/>
            <person name="Finn R."/>
            <person name="Kale V."/>
            <person name="Holt S."/>
            <person name="Cochrane G."/>
            <person name="Meng A."/>
            <person name="Brown T."/>
            <person name="Cohen L."/>
        </authorList>
    </citation>
    <scope>NUCLEOTIDE SEQUENCE</scope>
    <source>
        <strain evidence="9">B650</strain>
    </source>
</reference>
<dbReference type="InterPro" id="IPR013083">
    <property type="entry name" value="Znf_RING/FYVE/PHD"/>
</dbReference>